<keyword evidence="10" id="KW-1185">Reference proteome</keyword>
<dbReference type="SUPFAM" id="SSF48452">
    <property type="entry name" value="TPR-like"/>
    <property type="match status" value="1"/>
</dbReference>
<dbReference type="InterPro" id="IPR033985">
    <property type="entry name" value="SusD-like_N"/>
</dbReference>
<evidence type="ECO:0000313" key="10">
    <source>
        <dbReference type="Proteomes" id="UP000001654"/>
    </source>
</evidence>
<evidence type="ECO:0000256" key="2">
    <source>
        <dbReference type="ARBA" id="ARBA00006275"/>
    </source>
</evidence>
<keyword evidence="4" id="KW-0472">Membrane</keyword>
<dbReference type="GO" id="GO:0009279">
    <property type="term" value="C:cell outer membrane"/>
    <property type="evidence" value="ECO:0007669"/>
    <property type="project" value="UniProtKB-SubCell"/>
</dbReference>
<dbReference type="Gene3D" id="1.25.40.390">
    <property type="match status" value="1"/>
</dbReference>
<comment type="subcellular location">
    <subcellularLocation>
        <location evidence="1">Cell outer membrane</location>
    </subcellularLocation>
</comment>
<evidence type="ECO:0000259" key="8">
    <source>
        <dbReference type="Pfam" id="PF14322"/>
    </source>
</evidence>
<dbReference type="Pfam" id="PF07980">
    <property type="entry name" value="SusD_RagB"/>
    <property type="match status" value="1"/>
</dbReference>
<dbReference type="Pfam" id="PF14322">
    <property type="entry name" value="SusD-like_3"/>
    <property type="match status" value="1"/>
</dbReference>
<dbReference type="PROSITE" id="PS51257">
    <property type="entry name" value="PROKAR_LIPOPROTEIN"/>
    <property type="match status" value="1"/>
</dbReference>
<evidence type="ECO:0000256" key="6">
    <source>
        <dbReference type="SAM" id="SignalP"/>
    </source>
</evidence>
<dbReference type="KEGG" id="zpr:ZPR_1283"/>
<dbReference type="eggNOG" id="COG3193">
    <property type="taxonomic scope" value="Bacteria"/>
</dbReference>
<dbReference type="InterPro" id="IPR012944">
    <property type="entry name" value="SusD_RagB_dom"/>
</dbReference>
<dbReference type="EMBL" id="CP001650">
    <property type="protein sequence ID" value="ADF51621.1"/>
    <property type="molecule type" value="Genomic_DNA"/>
</dbReference>
<dbReference type="HOGENOM" id="CLU_015553_3_1_10"/>
<feature type="chain" id="PRO_5003069420" evidence="6">
    <location>
        <begin position="22"/>
        <end position="462"/>
    </location>
</feature>
<evidence type="ECO:0000313" key="9">
    <source>
        <dbReference type="EMBL" id="ADF51621.1"/>
    </source>
</evidence>
<name>D5BJF5_ZUNPS</name>
<dbReference type="InterPro" id="IPR011990">
    <property type="entry name" value="TPR-like_helical_dom_sf"/>
</dbReference>
<comment type="similarity">
    <text evidence="2">Belongs to the SusD family.</text>
</comment>
<reference evidence="9 10" key="1">
    <citation type="journal article" date="2010" name="BMC Genomics">
        <title>The complete genome of Zunongwangia profunda SM-A87 reveals its adaptation to the deep-sea environment and ecological role in sedimentary organic nitrogen degradation.</title>
        <authorList>
            <person name="Qin Q.L."/>
            <person name="Zhang X.Y."/>
            <person name="Wang X.M."/>
            <person name="Liu G.M."/>
            <person name="Chen X.L."/>
            <person name="Xie B.B."/>
            <person name="Dang H.Y."/>
            <person name="Zhou B.C."/>
            <person name="Yu J."/>
            <person name="Zhang Y.Z."/>
        </authorList>
    </citation>
    <scope>NUCLEOTIDE SEQUENCE [LARGE SCALE GENOMIC DNA]</scope>
    <source>
        <strain evidence="10">DSM 18752 / CCTCC AB 206139 / SM-A87</strain>
    </source>
</reference>
<evidence type="ECO:0000256" key="1">
    <source>
        <dbReference type="ARBA" id="ARBA00004442"/>
    </source>
</evidence>
<proteinExistence type="inferred from homology"/>
<feature type="domain" description="SusD-like N-terminal" evidence="8">
    <location>
        <begin position="66"/>
        <end position="224"/>
    </location>
</feature>
<dbReference type="Proteomes" id="UP000001654">
    <property type="component" value="Chromosome"/>
</dbReference>
<dbReference type="CDD" id="cd08977">
    <property type="entry name" value="SusD"/>
    <property type="match status" value="1"/>
</dbReference>
<protein>
    <submittedName>
        <fullName evidence="9">SusD/RagB family protein</fullName>
    </submittedName>
</protein>
<sequence>MKTLYLKAICIISLISLSACEDFIAVNTPDNMLDTQAVFSNEQAAQSALNGLFNQLFNTSFSNGGAQSVSYLTSLSADNLIVTSTTQDIIEFYQNDISTTNNFNLILWSGCYNIIYQANLLLEGVNNNQNLPEPLIAKIEGSARFVRAFTYFYLINLYGEVPLILQTDYHQNTTAKNTATPLIYDQIILDLEQASALLAPTYEDNDRTRINQFAAKALLARVHLFLNNWEAARSYSSEIIAAHDQYELLAQHDQVFLANSREAIWQISPIGWGNSFSHTRDGNLLIKTPTNSTPIALSKEFINSFYKQDLRKEHWTDSIMINEEYLYYPYKYKVQYDYSGNITEYSMVLRLAEQYLIQAEANIQLNKLEEAINGINALRERSGIPKISNDLSSSQLLDTLLVENRRELFSEWGHRWLALKRYDKKTSLNAKPNTNFTTDAWLYPIPYSERVKNPNLTQNPGY</sequence>
<evidence type="ECO:0000256" key="3">
    <source>
        <dbReference type="ARBA" id="ARBA00022729"/>
    </source>
</evidence>
<organism evidence="9 10">
    <name type="scientific">Zunongwangia profunda (strain DSM 18752 / CCTCC AB 206139 / SM-A87)</name>
    <name type="common">Wangia profunda</name>
    <dbReference type="NCBI Taxonomy" id="655815"/>
    <lineage>
        <taxon>Bacteria</taxon>
        <taxon>Pseudomonadati</taxon>
        <taxon>Bacteroidota</taxon>
        <taxon>Flavobacteriia</taxon>
        <taxon>Flavobacteriales</taxon>
        <taxon>Flavobacteriaceae</taxon>
        <taxon>Zunongwangia</taxon>
    </lineage>
</organism>
<dbReference type="STRING" id="655815.ZPR_1283"/>
<evidence type="ECO:0000256" key="4">
    <source>
        <dbReference type="ARBA" id="ARBA00023136"/>
    </source>
</evidence>
<dbReference type="AlphaFoldDB" id="D5BJF5"/>
<dbReference type="OrthoDB" id="621570at2"/>
<evidence type="ECO:0000256" key="5">
    <source>
        <dbReference type="ARBA" id="ARBA00023237"/>
    </source>
</evidence>
<dbReference type="RefSeq" id="WP_013070773.1">
    <property type="nucleotide sequence ID" value="NC_014041.1"/>
</dbReference>
<evidence type="ECO:0000259" key="7">
    <source>
        <dbReference type="Pfam" id="PF07980"/>
    </source>
</evidence>
<gene>
    <name evidence="9" type="ordered locus">ZPR_1283</name>
</gene>
<feature type="domain" description="RagB/SusD" evidence="7">
    <location>
        <begin position="316"/>
        <end position="462"/>
    </location>
</feature>
<keyword evidence="5" id="KW-0998">Cell outer membrane</keyword>
<accession>D5BJF5</accession>
<feature type="signal peptide" evidence="6">
    <location>
        <begin position="1"/>
        <end position="21"/>
    </location>
</feature>
<keyword evidence="3 6" id="KW-0732">Signal</keyword>